<gene>
    <name evidence="2" type="ORF">DARMORV10_C05P33220.1</name>
</gene>
<evidence type="ECO:0000313" key="2">
    <source>
        <dbReference type="EMBL" id="CAF1929423.1"/>
    </source>
</evidence>
<name>A0A816L2V0_BRANA</name>
<evidence type="ECO:0000256" key="1">
    <source>
        <dbReference type="SAM" id="Phobius"/>
    </source>
</evidence>
<keyword evidence="1" id="KW-1133">Transmembrane helix</keyword>
<protein>
    <submittedName>
        <fullName evidence="2">(rape) hypothetical protein</fullName>
    </submittedName>
</protein>
<dbReference type="AlphaFoldDB" id="A0A816L2V0"/>
<feature type="transmembrane region" description="Helical" evidence="1">
    <location>
        <begin position="45"/>
        <end position="63"/>
    </location>
</feature>
<dbReference type="EMBL" id="HG994369">
    <property type="protein sequence ID" value="CAF1929423.1"/>
    <property type="molecule type" value="Genomic_DNA"/>
</dbReference>
<keyword evidence="1" id="KW-0472">Membrane</keyword>
<reference evidence="2" key="1">
    <citation type="submission" date="2021-01" db="EMBL/GenBank/DDBJ databases">
        <authorList>
            <consortium name="Genoscope - CEA"/>
            <person name="William W."/>
        </authorList>
    </citation>
    <scope>NUCLEOTIDE SEQUENCE</scope>
</reference>
<accession>A0A816L2V0</accession>
<proteinExistence type="predicted"/>
<dbReference type="Proteomes" id="UP001295469">
    <property type="component" value="Chromosome C05"/>
</dbReference>
<organism evidence="2">
    <name type="scientific">Brassica napus</name>
    <name type="common">Rape</name>
    <dbReference type="NCBI Taxonomy" id="3708"/>
    <lineage>
        <taxon>Eukaryota</taxon>
        <taxon>Viridiplantae</taxon>
        <taxon>Streptophyta</taxon>
        <taxon>Embryophyta</taxon>
        <taxon>Tracheophyta</taxon>
        <taxon>Spermatophyta</taxon>
        <taxon>Magnoliopsida</taxon>
        <taxon>eudicotyledons</taxon>
        <taxon>Gunneridae</taxon>
        <taxon>Pentapetalae</taxon>
        <taxon>rosids</taxon>
        <taxon>malvids</taxon>
        <taxon>Brassicales</taxon>
        <taxon>Brassicaceae</taxon>
        <taxon>Brassiceae</taxon>
        <taxon>Brassica</taxon>
    </lineage>
</organism>
<keyword evidence="1" id="KW-0812">Transmembrane</keyword>
<sequence>MVVKNNDGGRNECVSACLKKRIEEDELAVYTIFGEMNSIVYILKYSYLCMVTILAILFETYLYTTP</sequence>